<comment type="caution">
    <text evidence="7">The sequence shown here is derived from an EMBL/GenBank/DDBJ whole genome shotgun (WGS) entry which is preliminary data.</text>
</comment>
<evidence type="ECO:0000259" key="6">
    <source>
        <dbReference type="PROSITE" id="PS50977"/>
    </source>
</evidence>
<dbReference type="Gene3D" id="1.10.357.10">
    <property type="entry name" value="Tetracycline Repressor, domain 2"/>
    <property type="match status" value="1"/>
</dbReference>
<evidence type="ECO:0000313" key="7">
    <source>
        <dbReference type="EMBL" id="MFC6153063.1"/>
    </source>
</evidence>
<dbReference type="InterPro" id="IPR050109">
    <property type="entry name" value="HTH-type_TetR-like_transc_reg"/>
</dbReference>
<name>A0ABW1QXF8_9ACTN</name>
<dbReference type="PROSITE" id="PS01081">
    <property type="entry name" value="HTH_TETR_1"/>
    <property type="match status" value="1"/>
</dbReference>
<accession>A0ABW1QXF8</accession>
<keyword evidence="8" id="KW-1185">Reference proteome</keyword>
<keyword evidence="1" id="KW-0805">Transcription regulation</keyword>
<dbReference type="PRINTS" id="PR00455">
    <property type="entry name" value="HTHTETR"/>
</dbReference>
<dbReference type="RefSeq" id="WP_164878601.1">
    <property type="nucleotide sequence ID" value="NZ_CP034929.1"/>
</dbReference>
<dbReference type="Pfam" id="PF00440">
    <property type="entry name" value="TetR_N"/>
    <property type="match status" value="1"/>
</dbReference>
<dbReference type="Proteomes" id="UP001596098">
    <property type="component" value="Unassembled WGS sequence"/>
</dbReference>
<organism evidence="7 8">
    <name type="scientific">Nocardioides yefusunii</name>
    <dbReference type="NCBI Taxonomy" id="2500546"/>
    <lineage>
        <taxon>Bacteria</taxon>
        <taxon>Bacillati</taxon>
        <taxon>Actinomycetota</taxon>
        <taxon>Actinomycetes</taxon>
        <taxon>Propionibacteriales</taxon>
        <taxon>Nocardioidaceae</taxon>
        <taxon>Nocardioides</taxon>
    </lineage>
</organism>
<evidence type="ECO:0000256" key="5">
    <source>
        <dbReference type="SAM" id="MobiDB-lite"/>
    </source>
</evidence>
<dbReference type="InterPro" id="IPR009057">
    <property type="entry name" value="Homeodomain-like_sf"/>
</dbReference>
<dbReference type="InterPro" id="IPR001647">
    <property type="entry name" value="HTH_TetR"/>
</dbReference>
<dbReference type="PANTHER" id="PTHR30055:SF234">
    <property type="entry name" value="HTH-TYPE TRANSCRIPTIONAL REGULATOR BETI"/>
    <property type="match status" value="1"/>
</dbReference>
<evidence type="ECO:0000256" key="1">
    <source>
        <dbReference type="ARBA" id="ARBA00023015"/>
    </source>
</evidence>
<keyword evidence="2 4" id="KW-0238">DNA-binding</keyword>
<keyword evidence="3" id="KW-0804">Transcription</keyword>
<proteinExistence type="predicted"/>
<gene>
    <name evidence="7" type="ORF">ACFPWU_05230</name>
</gene>
<evidence type="ECO:0000256" key="2">
    <source>
        <dbReference type="ARBA" id="ARBA00023125"/>
    </source>
</evidence>
<evidence type="ECO:0000256" key="3">
    <source>
        <dbReference type="ARBA" id="ARBA00023163"/>
    </source>
</evidence>
<sequence length="211" mass="22727">MTSSPAPSDRQSRRKAETRRRIGRAADSLFSAKGYEETSIEEIAAAADVAVRTIYLHFGSKASIMLSYVDEWIEAFVTEVVARPVDEPVTVALRAAIDAMTAAGWTDRAEGDDPIPHPLVTHLGSGPLDIAGHATHRWIEALSRMSQAFAAAPQPPGAHPIDPYARAFAVHTLWLSSMFAARERTLGRDVPTDPSGVTGVAVLERLTSGEL</sequence>
<reference evidence="8" key="1">
    <citation type="journal article" date="2019" name="Int. J. Syst. Evol. Microbiol.">
        <title>The Global Catalogue of Microorganisms (GCM) 10K type strain sequencing project: providing services to taxonomists for standard genome sequencing and annotation.</title>
        <authorList>
            <consortium name="The Broad Institute Genomics Platform"/>
            <consortium name="The Broad Institute Genome Sequencing Center for Infectious Disease"/>
            <person name="Wu L."/>
            <person name="Ma J."/>
        </authorList>
    </citation>
    <scope>NUCLEOTIDE SEQUENCE [LARGE SCALE GENOMIC DNA]</scope>
    <source>
        <strain evidence="8">DFY28</strain>
    </source>
</reference>
<dbReference type="PANTHER" id="PTHR30055">
    <property type="entry name" value="HTH-TYPE TRANSCRIPTIONAL REGULATOR RUTR"/>
    <property type="match status" value="1"/>
</dbReference>
<dbReference type="PROSITE" id="PS50977">
    <property type="entry name" value="HTH_TETR_2"/>
    <property type="match status" value="1"/>
</dbReference>
<feature type="DNA-binding region" description="H-T-H motif" evidence="4">
    <location>
        <begin position="39"/>
        <end position="58"/>
    </location>
</feature>
<dbReference type="EMBL" id="JBHSQI010000002">
    <property type="protein sequence ID" value="MFC6153063.1"/>
    <property type="molecule type" value="Genomic_DNA"/>
</dbReference>
<dbReference type="InterPro" id="IPR023772">
    <property type="entry name" value="DNA-bd_HTH_TetR-type_CS"/>
</dbReference>
<protein>
    <submittedName>
        <fullName evidence="7">TetR/AcrR family transcriptional regulator</fullName>
    </submittedName>
</protein>
<dbReference type="SUPFAM" id="SSF46689">
    <property type="entry name" value="Homeodomain-like"/>
    <property type="match status" value="1"/>
</dbReference>
<evidence type="ECO:0000256" key="4">
    <source>
        <dbReference type="PROSITE-ProRule" id="PRU00335"/>
    </source>
</evidence>
<feature type="region of interest" description="Disordered" evidence="5">
    <location>
        <begin position="1"/>
        <end position="21"/>
    </location>
</feature>
<evidence type="ECO:0000313" key="8">
    <source>
        <dbReference type="Proteomes" id="UP001596098"/>
    </source>
</evidence>
<feature type="domain" description="HTH tetR-type" evidence="6">
    <location>
        <begin position="16"/>
        <end position="76"/>
    </location>
</feature>